<protein>
    <submittedName>
        <fullName evidence="3">Uncharacterized protein</fullName>
    </submittedName>
</protein>
<proteinExistence type="predicted"/>
<feature type="compositionally biased region" description="Pro residues" evidence="1">
    <location>
        <begin position="559"/>
        <end position="569"/>
    </location>
</feature>
<feature type="transmembrane region" description="Helical" evidence="2">
    <location>
        <begin position="152"/>
        <end position="172"/>
    </location>
</feature>
<dbReference type="EMBL" id="FWXD01000038">
    <property type="protein sequence ID" value="SMC29614.1"/>
    <property type="molecule type" value="Genomic_DNA"/>
</dbReference>
<accession>A0A1W1Y0F0</accession>
<dbReference type="AlphaFoldDB" id="A0A1W1Y0F0"/>
<sequence length="621" mass="67987">MSENRKKPPLARIWRRAPEPPKGFVASVMEAIRKSPMLYAGNAVLILGGLITLLYCVSISYLPEVKLADMTEVFASTALVGLFLIFIMGIIFLLPGAIIPGMFTKSNQKEKEGGDSFLTYIIYSPRYLGASAVTSIAVLCFMFMSSQEDLDILAKTIVLPFTVVAIWLGLASMKNRPSWVTRAILFVLVVLVVVFYFWNKSSYELQPNFCTSGMIAVFLALCAIIYKYKANKNSPIRVLPVAQEGKIKAFLLFFEEMFAFAILCVFWIPSLITQSAFFFILYGDQFNWVFGWNFLVFVVFSIAMNIMLVSFEQKIKSTLIFGLIGVFVVAGLTQNPFAIPRAVFRALGLGNIQHATLVVTREQCDAINTLYIDGLCERTGEKQGVIRNVEIQSRIGSQILIRYQFPDDEAAKFAEKLPKPEKEKSSAAHPAGTSQEVKKCYLRATLDKKNVLSSHWPMLKSKDEQPSNLAVYKPLKLLTQSAVSQVAILCNHKDSDSDTTPVPTAAPGNTPVPATPKPTAVPTSPPTFRPTGGPEPTVVPTPSVPRTPRPTIRPTLHHTPPPAPRPSAMPVPSAAPASAPCPCTPGTPTRNPVPQVPEGGMYLCVPVQAKPGNDRCSPGGV</sequence>
<evidence type="ECO:0000256" key="2">
    <source>
        <dbReference type="SAM" id="Phobius"/>
    </source>
</evidence>
<evidence type="ECO:0000313" key="4">
    <source>
        <dbReference type="Proteomes" id="UP000192761"/>
    </source>
</evidence>
<feature type="transmembrane region" description="Helical" evidence="2">
    <location>
        <begin position="127"/>
        <end position="146"/>
    </location>
</feature>
<organism evidence="3 4">
    <name type="scientific">Andreprevotia lacus DSM 23236</name>
    <dbReference type="NCBI Taxonomy" id="1121001"/>
    <lineage>
        <taxon>Bacteria</taxon>
        <taxon>Pseudomonadati</taxon>
        <taxon>Pseudomonadota</taxon>
        <taxon>Betaproteobacteria</taxon>
        <taxon>Neisseriales</taxon>
        <taxon>Chitinibacteraceae</taxon>
        <taxon>Andreprevotia</taxon>
    </lineage>
</organism>
<feature type="transmembrane region" description="Helical" evidence="2">
    <location>
        <begin position="179"/>
        <end position="199"/>
    </location>
</feature>
<name>A0A1W1Y0F0_9NEIS</name>
<keyword evidence="2" id="KW-0472">Membrane</keyword>
<gene>
    <name evidence="3" type="ORF">SAMN02745857_03956</name>
</gene>
<feature type="transmembrane region" description="Helical" evidence="2">
    <location>
        <begin position="74"/>
        <end position="99"/>
    </location>
</feature>
<feature type="transmembrane region" description="Helical" evidence="2">
    <location>
        <begin position="249"/>
        <end position="268"/>
    </location>
</feature>
<feature type="transmembrane region" description="Helical" evidence="2">
    <location>
        <begin position="318"/>
        <end position="337"/>
    </location>
</feature>
<evidence type="ECO:0000256" key="1">
    <source>
        <dbReference type="SAM" id="MobiDB-lite"/>
    </source>
</evidence>
<feature type="compositionally biased region" description="Low complexity" evidence="1">
    <location>
        <begin position="549"/>
        <end position="558"/>
    </location>
</feature>
<keyword evidence="2" id="KW-0812">Transmembrane</keyword>
<feature type="transmembrane region" description="Helical" evidence="2">
    <location>
        <begin position="205"/>
        <end position="228"/>
    </location>
</feature>
<reference evidence="3 4" key="1">
    <citation type="submission" date="2017-04" db="EMBL/GenBank/DDBJ databases">
        <authorList>
            <person name="Afonso C.L."/>
            <person name="Miller P.J."/>
            <person name="Scott M.A."/>
            <person name="Spackman E."/>
            <person name="Goraichik I."/>
            <person name="Dimitrov K.M."/>
            <person name="Suarez D.L."/>
            <person name="Swayne D.E."/>
        </authorList>
    </citation>
    <scope>NUCLEOTIDE SEQUENCE [LARGE SCALE GENOMIC DNA]</scope>
    <source>
        <strain evidence="3 4">DSM 23236</strain>
    </source>
</reference>
<evidence type="ECO:0000313" key="3">
    <source>
        <dbReference type="EMBL" id="SMC29614.1"/>
    </source>
</evidence>
<feature type="transmembrane region" description="Helical" evidence="2">
    <location>
        <begin position="39"/>
        <end position="62"/>
    </location>
</feature>
<dbReference type="STRING" id="1121001.SAMN02745857_03956"/>
<feature type="transmembrane region" description="Helical" evidence="2">
    <location>
        <begin position="288"/>
        <end position="311"/>
    </location>
</feature>
<feature type="compositionally biased region" description="Pro residues" evidence="1">
    <location>
        <begin position="537"/>
        <end position="548"/>
    </location>
</feature>
<feature type="region of interest" description="Disordered" evidence="1">
    <location>
        <begin position="493"/>
        <end position="573"/>
    </location>
</feature>
<keyword evidence="4" id="KW-1185">Reference proteome</keyword>
<dbReference type="Proteomes" id="UP000192761">
    <property type="component" value="Unassembled WGS sequence"/>
</dbReference>
<keyword evidence="2" id="KW-1133">Transmembrane helix</keyword>